<dbReference type="SMART" id="SM00248">
    <property type="entry name" value="ANK"/>
    <property type="match status" value="3"/>
</dbReference>
<dbReference type="InterPro" id="IPR005821">
    <property type="entry name" value="Ion_trans_dom"/>
</dbReference>
<keyword evidence="2" id="KW-0813">Transport</keyword>
<proteinExistence type="predicted"/>
<evidence type="ECO:0000259" key="14">
    <source>
        <dbReference type="Pfam" id="PF00520"/>
    </source>
</evidence>
<keyword evidence="4" id="KW-0109">Calcium transport</keyword>
<keyword evidence="10" id="KW-0406">Ion transport</keyword>
<dbReference type="GO" id="GO:0098703">
    <property type="term" value="P:calcium ion import across plasma membrane"/>
    <property type="evidence" value="ECO:0007669"/>
    <property type="project" value="TreeGrafter"/>
</dbReference>
<evidence type="ECO:0000313" key="16">
    <source>
        <dbReference type="Proteomes" id="UP000242188"/>
    </source>
</evidence>
<dbReference type="GO" id="GO:0005886">
    <property type="term" value="C:plasma membrane"/>
    <property type="evidence" value="ECO:0007669"/>
    <property type="project" value="UniProtKB-SubCell"/>
</dbReference>
<keyword evidence="6 13" id="KW-0812">Transmembrane</keyword>
<evidence type="ECO:0000256" key="2">
    <source>
        <dbReference type="ARBA" id="ARBA00022448"/>
    </source>
</evidence>
<keyword evidence="12" id="KW-0407">Ion channel</keyword>
<evidence type="ECO:0000256" key="6">
    <source>
        <dbReference type="ARBA" id="ARBA00022692"/>
    </source>
</evidence>
<dbReference type="PANTHER" id="PTHR10582:SF2">
    <property type="entry name" value="INACTIVE"/>
    <property type="match status" value="1"/>
</dbReference>
<organism evidence="15 16">
    <name type="scientific">Mizuhopecten yessoensis</name>
    <name type="common">Japanese scallop</name>
    <name type="synonym">Patinopecten yessoensis</name>
    <dbReference type="NCBI Taxonomy" id="6573"/>
    <lineage>
        <taxon>Eukaryota</taxon>
        <taxon>Metazoa</taxon>
        <taxon>Spiralia</taxon>
        <taxon>Lophotrochozoa</taxon>
        <taxon>Mollusca</taxon>
        <taxon>Bivalvia</taxon>
        <taxon>Autobranchia</taxon>
        <taxon>Pteriomorphia</taxon>
        <taxon>Pectinida</taxon>
        <taxon>Pectinoidea</taxon>
        <taxon>Pectinidae</taxon>
        <taxon>Mizuhopecten</taxon>
    </lineage>
</organism>
<evidence type="ECO:0000256" key="8">
    <source>
        <dbReference type="ARBA" id="ARBA00022837"/>
    </source>
</evidence>
<dbReference type="OrthoDB" id="6080847at2759"/>
<feature type="transmembrane region" description="Helical" evidence="13">
    <location>
        <begin position="524"/>
        <end position="544"/>
    </location>
</feature>
<keyword evidence="11 13" id="KW-0472">Membrane</keyword>
<dbReference type="EMBL" id="NEDP02004030">
    <property type="protein sequence ID" value="OWF47125.1"/>
    <property type="molecule type" value="Genomic_DNA"/>
</dbReference>
<reference evidence="15 16" key="1">
    <citation type="journal article" date="2017" name="Nat. Ecol. Evol.">
        <title>Scallop genome provides insights into evolution of bilaterian karyotype and development.</title>
        <authorList>
            <person name="Wang S."/>
            <person name="Zhang J."/>
            <person name="Jiao W."/>
            <person name="Li J."/>
            <person name="Xun X."/>
            <person name="Sun Y."/>
            <person name="Guo X."/>
            <person name="Huan P."/>
            <person name="Dong B."/>
            <person name="Zhang L."/>
            <person name="Hu X."/>
            <person name="Sun X."/>
            <person name="Wang J."/>
            <person name="Zhao C."/>
            <person name="Wang Y."/>
            <person name="Wang D."/>
            <person name="Huang X."/>
            <person name="Wang R."/>
            <person name="Lv J."/>
            <person name="Li Y."/>
            <person name="Zhang Z."/>
            <person name="Liu B."/>
            <person name="Lu W."/>
            <person name="Hui Y."/>
            <person name="Liang J."/>
            <person name="Zhou Z."/>
            <person name="Hou R."/>
            <person name="Li X."/>
            <person name="Liu Y."/>
            <person name="Li H."/>
            <person name="Ning X."/>
            <person name="Lin Y."/>
            <person name="Zhao L."/>
            <person name="Xing Q."/>
            <person name="Dou J."/>
            <person name="Li Y."/>
            <person name="Mao J."/>
            <person name="Guo H."/>
            <person name="Dou H."/>
            <person name="Li T."/>
            <person name="Mu C."/>
            <person name="Jiang W."/>
            <person name="Fu Q."/>
            <person name="Fu X."/>
            <person name="Miao Y."/>
            <person name="Liu J."/>
            <person name="Yu Q."/>
            <person name="Li R."/>
            <person name="Liao H."/>
            <person name="Li X."/>
            <person name="Kong Y."/>
            <person name="Jiang Z."/>
            <person name="Chourrout D."/>
            <person name="Li R."/>
            <person name="Bao Z."/>
        </authorList>
    </citation>
    <scope>NUCLEOTIDE SEQUENCE [LARGE SCALE GENOMIC DNA]</scope>
    <source>
        <strain evidence="15 16">PY_sf001</strain>
    </source>
</reference>
<gene>
    <name evidence="15" type="ORF">KP79_PYT07135</name>
</gene>
<dbReference type="InterPro" id="IPR024862">
    <property type="entry name" value="TRPV"/>
</dbReference>
<keyword evidence="7" id="KW-0677">Repeat</keyword>
<evidence type="ECO:0000256" key="4">
    <source>
        <dbReference type="ARBA" id="ARBA00022568"/>
    </source>
</evidence>
<feature type="transmembrane region" description="Helical" evidence="13">
    <location>
        <begin position="320"/>
        <end position="344"/>
    </location>
</feature>
<name>A0A210QEG8_MIZYE</name>
<keyword evidence="9 13" id="KW-1133">Transmembrane helix</keyword>
<dbReference type="PANTHER" id="PTHR10582">
    <property type="entry name" value="TRANSIENT RECEPTOR POTENTIAL ION CHANNEL PROTEIN"/>
    <property type="match status" value="1"/>
</dbReference>
<sequence length="680" mass="78606">MTIESEKRRHRRANSDGGRDVRVRMNCRKHRRPLSIPLRQFDSIVLNDDGGLLDSDRFHVSPSQTSMVADLGDVAMDDSFQREVAEKTRLLFIGKQEAEIEVFIDRIIAREGNKDRALLHVVSTIDNEPRVQMLINTLLHRGANPSASDQHLRTPLHYAVEKDFKGVCVKLLEHDAWPNARDHDNVMPYTTAYDIGNDDVASLLILYMPNIEVRQLYTSDGNKAAEFSFHTLLRKNMQKTVLAVLDCMIDHHSPSGHVRVYYQVLDGDEEGRSPLQDGFNRNSKSSLQILAKEGNKNIVYHDVVRLLIRRKWKKYARLRFELNALVYFVTLIAMIFSAIVSATSPNPLLYDSSLQIGRGVCEAWTICIILMTLFQESNQLRKQRLEYWTDAFNWIDMSSALLLATVVPLRITERSEQWPFFSIGFLLWTLRIFKYAAVFRQTGAYAQILWRILVHDFLQFTIVFTVMLLAFSGSFILALRGEDSLNTHHDTNSFWNILFLGVRILIEAERIIEYTELPPMSCILMVLFLFTCCVVLLNILIAQFSDTYQHVQQDAQRGLEVNRAWIVARVELNSFIVGKGHRTNYYKEYEDVCDIKHVLERWESPPLNEMNKNIQDIWESLQSHKLNVITVHNRLARQETSLIKLQLVDFTKPLSLNIACHISETTLIKIYFLTAMNQIK</sequence>
<keyword evidence="8" id="KW-0106">Calcium</keyword>
<feature type="domain" description="Ion transport" evidence="14">
    <location>
        <begin position="325"/>
        <end position="555"/>
    </location>
</feature>
<comment type="subcellular location">
    <subcellularLocation>
        <location evidence="1">Cell membrane</location>
        <topology evidence="1">Multi-pass membrane protein</topology>
    </subcellularLocation>
</comment>
<protein>
    <submittedName>
        <fullName evidence="15">Transient receptor potential cation channel subfamily A member 1-like</fullName>
    </submittedName>
</protein>
<dbReference type="Gene3D" id="1.25.40.20">
    <property type="entry name" value="Ankyrin repeat-containing domain"/>
    <property type="match status" value="1"/>
</dbReference>
<feature type="transmembrane region" description="Helical" evidence="13">
    <location>
        <begin position="418"/>
        <end position="437"/>
    </location>
</feature>
<dbReference type="SUPFAM" id="SSF48403">
    <property type="entry name" value="Ankyrin repeat"/>
    <property type="match status" value="1"/>
</dbReference>
<dbReference type="InterPro" id="IPR002110">
    <property type="entry name" value="Ankyrin_rpt"/>
</dbReference>
<dbReference type="InterPro" id="IPR036770">
    <property type="entry name" value="Ankyrin_rpt-contain_sf"/>
</dbReference>
<evidence type="ECO:0000313" key="15">
    <source>
        <dbReference type="EMBL" id="OWF47125.1"/>
    </source>
</evidence>
<keyword evidence="16" id="KW-1185">Reference proteome</keyword>
<feature type="transmembrane region" description="Helical" evidence="13">
    <location>
        <begin position="356"/>
        <end position="374"/>
    </location>
</feature>
<dbReference type="Proteomes" id="UP000242188">
    <property type="component" value="Unassembled WGS sequence"/>
</dbReference>
<evidence type="ECO:0000256" key="9">
    <source>
        <dbReference type="ARBA" id="ARBA00022989"/>
    </source>
</evidence>
<keyword evidence="5" id="KW-0107">Calcium channel</keyword>
<accession>A0A210QEG8</accession>
<evidence type="ECO:0000256" key="10">
    <source>
        <dbReference type="ARBA" id="ARBA00023065"/>
    </source>
</evidence>
<evidence type="ECO:0000256" key="3">
    <source>
        <dbReference type="ARBA" id="ARBA00022475"/>
    </source>
</evidence>
<dbReference type="AlphaFoldDB" id="A0A210QEG8"/>
<dbReference type="Pfam" id="PF00520">
    <property type="entry name" value="Ion_trans"/>
    <property type="match status" value="1"/>
</dbReference>
<comment type="caution">
    <text evidence="15">The sequence shown here is derived from an EMBL/GenBank/DDBJ whole genome shotgun (WGS) entry which is preliminary data.</text>
</comment>
<evidence type="ECO:0000256" key="1">
    <source>
        <dbReference type="ARBA" id="ARBA00004651"/>
    </source>
</evidence>
<evidence type="ECO:0000256" key="12">
    <source>
        <dbReference type="ARBA" id="ARBA00023303"/>
    </source>
</evidence>
<evidence type="ECO:0000256" key="5">
    <source>
        <dbReference type="ARBA" id="ARBA00022673"/>
    </source>
</evidence>
<evidence type="ECO:0000256" key="11">
    <source>
        <dbReference type="ARBA" id="ARBA00023136"/>
    </source>
</evidence>
<dbReference type="GO" id="GO:0005262">
    <property type="term" value="F:calcium channel activity"/>
    <property type="evidence" value="ECO:0007669"/>
    <property type="project" value="UniProtKB-KW"/>
</dbReference>
<dbReference type="Pfam" id="PF00023">
    <property type="entry name" value="Ank"/>
    <property type="match status" value="1"/>
</dbReference>
<feature type="transmembrane region" description="Helical" evidence="13">
    <location>
        <begin position="457"/>
        <end position="481"/>
    </location>
</feature>
<keyword evidence="15" id="KW-0675">Receptor</keyword>
<evidence type="ECO:0000256" key="7">
    <source>
        <dbReference type="ARBA" id="ARBA00022737"/>
    </source>
</evidence>
<keyword evidence="3" id="KW-1003">Cell membrane</keyword>
<evidence type="ECO:0000256" key="13">
    <source>
        <dbReference type="SAM" id="Phobius"/>
    </source>
</evidence>